<protein>
    <recommendedName>
        <fullName evidence="4">PKD domain-containing protein</fullName>
    </recommendedName>
</protein>
<reference evidence="2 3" key="1">
    <citation type="submission" date="2019-06" db="EMBL/GenBank/DDBJ databases">
        <title>Sequencing the genomes of 1000 actinobacteria strains.</title>
        <authorList>
            <person name="Klenk H.-P."/>
        </authorList>
    </citation>
    <scope>NUCLEOTIDE SEQUENCE [LARGE SCALE GENOMIC DNA]</scope>
    <source>
        <strain evidence="2 3">DSM 45301</strain>
    </source>
</reference>
<dbReference type="EMBL" id="VFPA01000004">
    <property type="protein sequence ID" value="TQM06011.1"/>
    <property type="molecule type" value="Genomic_DNA"/>
</dbReference>
<name>A0A543D9J3_9PSEU</name>
<comment type="caution">
    <text evidence="2">The sequence shown here is derived from an EMBL/GenBank/DDBJ whole genome shotgun (WGS) entry which is preliminary data.</text>
</comment>
<organism evidence="2 3">
    <name type="scientific">Pseudonocardia kunmingensis</name>
    <dbReference type="NCBI Taxonomy" id="630975"/>
    <lineage>
        <taxon>Bacteria</taxon>
        <taxon>Bacillati</taxon>
        <taxon>Actinomycetota</taxon>
        <taxon>Actinomycetes</taxon>
        <taxon>Pseudonocardiales</taxon>
        <taxon>Pseudonocardiaceae</taxon>
        <taxon>Pseudonocardia</taxon>
    </lineage>
</organism>
<evidence type="ECO:0000256" key="1">
    <source>
        <dbReference type="SAM" id="MobiDB-lite"/>
    </source>
</evidence>
<dbReference type="RefSeq" id="WP_246106876.1">
    <property type="nucleotide sequence ID" value="NZ_VFPA01000004.1"/>
</dbReference>
<dbReference type="Proteomes" id="UP000315677">
    <property type="component" value="Unassembled WGS sequence"/>
</dbReference>
<keyword evidence="3" id="KW-1185">Reference proteome</keyword>
<accession>A0A543D9J3</accession>
<gene>
    <name evidence="2" type="ORF">FB558_6241</name>
</gene>
<proteinExistence type="predicted"/>
<dbReference type="AlphaFoldDB" id="A0A543D9J3"/>
<evidence type="ECO:0000313" key="3">
    <source>
        <dbReference type="Proteomes" id="UP000315677"/>
    </source>
</evidence>
<feature type="region of interest" description="Disordered" evidence="1">
    <location>
        <begin position="1"/>
        <end position="40"/>
    </location>
</feature>
<evidence type="ECO:0000313" key="2">
    <source>
        <dbReference type="EMBL" id="TQM06011.1"/>
    </source>
</evidence>
<evidence type="ECO:0008006" key="4">
    <source>
        <dbReference type="Google" id="ProtNLM"/>
    </source>
</evidence>
<sequence>MVDDDRVRCSYVRSDFQPPSDGVRPVSYVPGPDGAGGAVRPADRVMTASVPGSPVARPAEMSTAAAVREAPPDEEGAWYVWRCSGTGNVDSLYRAPVWIADDEVPGVDAGPSPAELARQARDRLRLPAPSISTNPTGDQLVNVPTWLWLADGFAPVSATAAVPGVSVTAVATPTAVIWNMGDGNTVTCQGPGTPFVAGTDPVAVSPDCGHTYRSSSAGQPGQGFSVTATVRWTVTWSGAGDGGTFPDLNSTITTTFRVAEVQVLNDGG</sequence>